<keyword evidence="3" id="KW-1185">Reference proteome</keyword>
<evidence type="ECO:0000259" key="1">
    <source>
        <dbReference type="PROSITE" id="PS51782"/>
    </source>
</evidence>
<dbReference type="Proteomes" id="UP000280405">
    <property type="component" value="Unassembled WGS sequence"/>
</dbReference>
<sequence>MKKVLTGITNFHAKGFKKQLLAVTLCLSAGFTYMEMTHASPNVNPPALKASAPNVYVVKRGDTLWGIAGKFLSKPWRWPEIWASNKHVKNPHWIYPGDKLLLCTLDGRPLIGVDEGDGCEGIIRRHQGGTSLRPQVRVEPLSSAISVIPLSDIQQWLEHSIVISPESLQNIPYTIGAADNRVITGAGQTVYARGNGLVVGQHYGVYREGQPYEFLDANGKKFSAGIELTEVASAVAVAGENDVTTLELTDSYNAEVRRGDYVLPRYDAELPSLFYPTTTNEVTAGGKVVRVQGSIGTAAQHSVVTIDRGSLHGAKSGQVFSVYQQGETVRDPKTKESIKLPSQKIGTLMIFKSFDQLSYAYVLESNLPIKVGAEIKPPAMTDDAGN</sequence>
<protein>
    <submittedName>
        <fullName evidence="2">LysM peptidoglycan-binding domain-containing protein</fullName>
    </submittedName>
</protein>
<evidence type="ECO:0000313" key="3">
    <source>
        <dbReference type="Proteomes" id="UP000280405"/>
    </source>
</evidence>
<organism evidence="2 3">
    <name type="scientific">Acinetobacter rongchengensis</name>
    <dbReference type="NCBI Taxonomy" id="2419601"/>
    <lineage>
        <taxon>Bacteria</taxon>
        <taxon>Pseudomonadati</taxon>
        <taxon>Pseudomonadota</taxon>
        <taxon>Gammaproteobacteria</taxon>
        <taxon>Moraxellales</taxon>
        <taxon>Moraxellaceae</taxon>
        <taxon>Acinetobacter</taxon>
    </lineage>
</organism>
<dbReference type="CDD" id="cd00118">
    <property type="entry name" value="LysM"/>
    <property type="match status" value="1"/>
</dbReference>
<dbReference type="PANTHER" id="PTHR34700">
    <property type="entry name" value="POTASSIUM BINDING PROTEIN KBP"/>
    <property type="match status" value="1"/>
</dbReference>
<dbReference type="RefSeq" id="WP_120383989.1">
    <property type="nucleotide sequence ID" value="NZ_RAXT01000015.1"/>
</dbReference>
<dbReference type="EMBL" id="RAXT01000015">
    <property type="protein sequence ID" value="RKG37906.1"/>
    <property type="molecule type" value="Genomic_DNA"/>
</dbReference>
<evidence type="ECO:0000313" key="2">
    <source>
        <dbReference type="EMBL" id="RKG37906.1"/>
    </source>
</evidence>
<feature type="domain" description="LysM" evidence="1">
    <location>
        <begin position="54"/>
        <end position="102"/>
    </location>
</feature>
<comment type="caution">
    <text evidence="2">The sequence shown here is derived from an EMBL/GenBank/DDBJ whole genome shotgun (WGS) entry which is preliminary data.</text>
</comment>
<name>A0A3A8EWU3_9GAMM</name>
<dbReference type="AlphaFoldDB" id="A0A3A8EWU3"/>
<dbReference type="PANTHER" id="PTHR34700:SF4">
    <property type="entry name" value="PHAGE-LIKE ELEMENT PBSX PROTEIN XKDP"/>
    <property type="match status" value="1"/>
</dbReference>
<dbReference type="InterPro" id="IPR052196">
    <property type="entry name" value="Bact_Kbp"/>
</dbReference>
<dbReference type="PROSITE" id="PS51782">
    <property type="entry name" value="LYSM"/>
    <property type="match status" value="1"/>
</dbReference>
<dbReference type="SUPFAM" id="SSF54106">
    <property type="entry name" value="LysM domain"/>
    <property type="match status" value="1"/>
</dbReference>
<accession>A0A3A8EWU3</accession>
<gene>
    <name evidence="2" type="ORF">D7V20_09155</name>
</gene>
<dbReference type="Gene3D" id="3.10.350.10">
    <property type="entry name" value="LysM domain"/>
    <property type="match status" value="1"/>
</dbReference>
<dbReference type="OrthoDB" id="9765158at2"/>
<dbReference type="Pfam" id="PF01476">
    <property type="entry name" value="LysM"/>
    <property type="match status" value="1"/>
</dbReference>
<dbReference type="InterPro" id="IPR036779">
    <property type="entry name" value="LysM_dom_sf"/>
</dbReference>
<dbReference type="InterPro" id="IPR018392">
    <property type="entry name" value="LysM"/>
</dbReference>
<reference evidence="2 3" key="1">
    <citation type="submission" date="2018-09" db="EMBL/GenBank/DDBJ databases">
        <title>The draft genome of Acinetobacter spp. strains.</title>
        <authorList>
            <person name="Qin J."/>
            <person name="Feng Y."/>
            <person name="Zong Z."/>
        </authorList>
    </citation>
    <scope>NUCLEOTIDE SEQUENCE [LARGE SCALE GENOMIC DNA]</scope>
    <source>
        <strain evidence="2 3">WCHAc060115</strain>
    </source>
</reference>
<proteinExistence type="predicted"/>